<dbReference type="GO" id="GO:0000155">
    <property type="term" value="F:phosphorelay sensor kinase activity"/>
    <property type="evidence" value="ECO:0007669"/>
    <property type="project" value="InterPro"/>
</dbReference>
<dbReference type="AlphaFoldDB" id="A0A1M4T8L5"/>
<dbReference type="SMART" id="SM00387">
    <property type="entry name" value="HATPase_c"/>
    <property type="match status" value="1"/>
</dbReference>
<gene>
    <name evidence="11" type="ORF">SAMN02745158_00477</name>
</gene>
<dbReference type="SUPFAM" id="SSF47384">
    <property type="entry name" value="Homodimeric domain of signal transducing histidine kinase"/>
    <property type="match status" value="1"/>
</dbReference>
<evidence type="ECO:0000256" key="1">
    <source>
        <dbReference type="ARBA" id="ARBA00000085"/>
    </source>
</evidence>
<dbReference type="Proteomes" id="UP000184245">
    <property type="component" value="Unassembled WGS sequence"/>
</dbReference>
<keyword evidence="8 9" id="KW-0472">Membrane</keyword>
<dbReference type="PRINTS" id="PR00344">
    <property type="entry name" value="BCTRLSENSOR"/>
</dbReference>
<dbReference type="InterPro" id="IPR005467">
    <property type="entry name" value="His_kinase_dom"/>
</dbReference>
<feature type="transmembrane region" description="Helical" evidence="9">
    <location>
        <begin position="6"/>
        <end position="31"/>
    </location>
</feature>
<dbReference type="Pfam" id="PF02518">
    <property type="entry name" value="HATPase_c"/>
    <property type="match status" value="1"/>
</dbReference>
<dbReference type="Gene3D" id="1.10.287.130">
    <property type="match status" value="1"/>
</dbReference>
<dbReference type="PANTHER" id="PTHR43711">
    <property type="entry name" value="TWO-COMPONENT HISTIDINE KINASE"/>
    <property type="match status" value="1"/>
</dbReference>
<organism evidence="11 12">
    <name type="scientific">Lactonifactor longoviformis DSM 17459</name>
    <dbReference type="NCBI Taxonomy" id="1122155"/>
    <lineage>
        <taxon>Bacteria</taxon>
        <taxon>Bacillati</taxon>
        <taxon>Bacillota</taxon>
        <taxon>Clostridia</taxon>
        <taxon>Eubacteriales</taxon>
        <taxon>Clostridiaceae</taxon>
        <taxon>Lactonifactor</taxon>
    </lineage>
</organism>
<evidence type="ECO:0000313" key="12">
    <source>
        <dbReference type="Proteomes" id="UP000184245"/>
    </source>
</evidence>
<dbReference type="STRING" id="1122155.SAMN02745158_00477"/>
<dbReference type="Gene3D" id="3.30.565.10">
    <property type="entry name" value="Histidine kinase-like ATPase, C-terminal domain"/>
    <property type="match status" value="1"/>
</dbReference>
<dbReference type="SMART" id="SM00388">
    <property type="entry name" value="HisKA"/>
    <property type="match status" value="1"/>
</dbReference>
<keyword evidence="5" id="KW-0808">Transferase</keyword>
<dbReference type="OrthoDB" id="9813151at2"/>
<dbReference type="InterPro" id="IPR003661">
    <property type="entry name" value="HisK_dim/P_dom"/>
</dbReference>
<name>A0A1M4T8L5_9CLOT</name>
<dbReference type="EC" id="2.7.13.3" evidence="3"/>
<keyword evidence="6 11" id="KW-0418">Kinase</keyword>
<evidence type="ECO:0000256" key="8">
    <source>
        <dbReference type="ARBA" id="ARBA00023136"/>
    </source>
</evidence>
<keyword evidence="7" id="KW-0902">Two-component regulatory system</keyword>
<dbReference type="FunFam" id="1.10.287.130:FF:000001">
    <property type="entry name" value="Two-component sensor histidine kinase"/>
    <property type="match status" value="1"/>
</dbReference>
<sequence length="427" mass="47757">MFKKLQFKLTLVCTGITGIILIAMTCICLYFSQSNQVKNSEAAFSNNLSSMLTHLESQSTISLQWIAKMEKNHQFLLSIYDNGQALFYQELRRSPKERKVFAQAAAKAKDSYGLDLNAPGNSVLLSRHREFKLKTPEGTEYYASGILLPKKSGHLSIIVLQSLDAQKKQLSAQRWQFAGADAAAILLLGIFFWFFMGKLLRPLEENRQQQASFIASASHELRSPLAVILSCLTASQNVSPEESRHFTEIIRTEGKRMSHLIDEMLQLANADSHSWNLHLAPAAIDTLVLTVYEKYELLAREKGLALTVSLPDEEVPPILCDEERVSQILSILMDNAISYTPSGGKIRLSLCRTGSKIHLSVADNGPGIPNEEKKRIFQRFYRRDQARTCKEHFGLGLSIAKEIVRLHKGKLFITDTPGGGATFTVIL</sequence>
<dbReference type="PANTHER" id="PTHR43711:SF1">
    <property type="entry name" value="HISTIDINE KINASE 1"/>
    <property type="match status" value="1"/>
</dbReference>
<reference evidence="11 12" key="1">
    <citation type="submission" date="2016-11" db="EMBL/GenBank/DDBJ databases">
        <authorList>
            <person name="Jaros S."/>
            <person name="Januszkiewicz K."/>
            <person name="Wedrychowicz H."/>
        </authorList>
    </citation>
    <scope>NUCLEOTIDE SEQUENCE [LARGE SCALE GENOMIC DNA]</scope>
    <source>
        <strain evidence="11 12">DSM 17459</strain>
    </source>
</reference>
<keyword evidence="9" id="KW-0812">Transmembrane</keyword>
<proteinExistence type="predicted"/>
<evidence type="ECO:0000256" key="9">
    <source>
        <dbReference type="SAM" id="Phobius"/>
    </source>
</evidence>
<dbReference type="GO" id="GO:0016020">
    <property type="term" value="C:membrane"/>
    <property type="evidence" value="ECO:0007669"/>
    <property type="project" value="UniProtKB-SubCell"/>
</dbReference>
<dbReference type="RefSeq" id="WP_072848651.1">
    <property type="nucleotide sequence ID" value="NZ_FQVI01000001.1"/>
</dbReference>
<dbReference type="EMBL" id="FQVI01000001">
    <property type="protein sequence ID" value="SHE40775.1"/>
    <property type="molecule type" value="Genomic_DNA"/>
</dbReference>
<dbReference type="InterPro" id="IPR036097">
    <property type="entry name" value="HisK_dim/P_sf"/>
</dbReference>
<dbReference type="Pfam" id="PF00512">
    <property type="entry name" value="HisKA"/>
    <property type="match status" value="1"/>
</dbReference>
<dbReference type="CDD" id="cd00075">
    <property type="entry name" value="HATPase"/>
    <property type="match status" value="1"/>
</dbReference>
<dbReference type="InterPro" id="IPR003594">
    <property type="entry name" value="HATPase_dom"/>
</dbReference>
<comment type="catalytic activity">
    <reaction evidence="1">
        <text>ATP + protein L-histidine = ADP + protein N-phospho-L-histidine.</text>
        <dbReference type="EC" id="2.7.13.3"/>
    </reaction>
</comment>
<keyword evidence="9" id="KW-1133">Transmembrane helix</keyword>
<evidence type="ECO:0000256" key="4">
    <source>
        <dbReference type="ARBA" id="ARBA00022553"/>
    </source>
</evidence>
<dbReference type="SUPFAM" id="SSF55874">
    <property type="entry name" value="ATPase domain of HSP90 chaperone/DNA topoisomerase II/histidine kinase"/>
    <property type="match status" value="1"/>
</dbReference>
<evidence type="ECO:0000256" key="2">
    <source>
        <dbReference type="ARBA" id="ARBA00004370"/>
    </source>
</evidence>
<evidence type="ECO:0000256" key="3">
    <source>
        <dbReference type="ARBA" id="ARBA00012438"/>
    </source>
</evidence>
<dbReference type="CDD" id="cd00082">
    <property type="entry name" value="HisKA"/>
    <property type="match status" value="1"/>
</dbReference>
<dbReference type="FunFam" id="3.30.565.10:FF:000006">
    <property type="entry name" value="Sensor histidine kinase WalK"/>
    <property type="match status" value="1"/>
</dbReference>
<evidence type="ECO:0000256" key="6">
    <source>
        <dbReference type="ARBA" id="ARBA00022777"/>
    </source>
</evidence>
<comment type="subcellular location">
    <subcellularLocation>
        <location evidence="2">Membrane</location>
    </subcellularLocation>
</comment>
<evidence type="ECO:0000313" key="11">
    <source>
        <dbReference type="EMBL" id="SHE40775.1"/>
    </source>
</evidence>
<keyword evidence="4" id="KW-0597">Phosphoprotein</keyword>
<dbReference type="InterPro" id="IPR036890">
    <property type="entry name" value="HATPase_C_sf"/>
</dbReference>
<dbReference type="InterPro" id="IPR004358">
    <property type="entry name" value="Sig_transdc_His_kin-like_C"/>
</dbReference>
<protein>
    <recommendedName>
        <fullName evidence="3">histidine kinase</fullName>
        <ecNumber evidence="3">2.7.13.3</ecNumber>
    </recommendedName>
</protein>
<dbReference type="InterPro" id="IPR050736">
    <property type="entry name" value="Sensor_HK_Regulatory"/>
</dbReference>
<accession>A0A1M4T8L5</accession>
<dbReference type="PROSITE" id="PS50109">
    <property type="entry name" value="HIS_KIN"/>
    <property type="match status" value="1"/>
</dbReference>
<evidence type="ECO:0000256" key="7">
    <source>
        <dbReference type="ARBA" id="ARBA00023012"/>
    </source>
</evidence>
<keyword evidence="12" id="KW-1185">Reference proteome</keyword>
<feature type="domain" description="Histidine kinase" evidence="10">
    <location>
        <begin position="216"/>
        <end position="427"/>
    </location>
</feature>
<feature type="transmembrane region" description="Helical" evidence="9">
    <location>
        <begin position="177"/>
        <end position="196"/>
    </location>
</feature>
<evidence type="ECO:0000259" key="10">
    <source>
        <dbReference type="PROSITE" id="PS50109"/>
    </source>
</evidence>
<evidence type="ECO:0000256" key="5">
    <source>
        <dbReference type="ARBA" id="ARBA00022679"/>
    </source>
</evidence>